<feature type="transmembrane region" description="Helical" evidence="6">
    <location>
        <begin position="294"/>
        <end position="313"/>
    </location>
</feature>
<dbReference type="Proteomes" id="UP001283212">
    <property type="component" value="Unassembled WGS sequence"/>
</dbReference>
<dbReference type="InterPro" id="IPR050833">
    <property type="entry name" value="Poly_Biosynth_Transport"/>
</dbReference>
<keyword evidence="3 6" id="KW-0812">Transmembrane</keyword>
<evidence type="ECO:0000256" key="5">
    <source>
        <dbReference type="ARBA" id="ARBA00023136"/>
    </source>
</evidence>
<name>A0AAE4MH56_9EURY</name>
<comment type="caution">
    <text evidence="7">The sequence shown here is derived from an EMBL/GenBank/DDBJ whole genome shotgun (WGS) entry which is preliminary data.</text>
</comment>
<feature type="transmembrane region" description="Helical" evidence="6">
    <location>
        <begin position="163"/>
        <end position="192"/>
    </location>
</feature>
<feature type="transmembrane region" description="Helical" evidence="6">
    <location>
        <begin position="94"/>
        <end position="114"/>
    </location>
</feature>
<evidence type="ECO:0000256" key="4">
    <source>
        <dbReference type="ARBA" id="ARBA00022989"/>
    </source>
</evidence>
<evidence type="ECO:0000256" key="3">
    <source>
        <dbReference type="ARBA" id="ARBA00022692"/>
    </source>
</evidence>
<dbReference type="Pfam" id="PF01943">
    <property type="entry name" value="Polysacc_synt"/>
    <property type="match status" value="1"/>
</dbReference>
<protein>
    <submittedName>
        <fullName evidence="7">Lipid II flippase MurJ</fullName>
    </submittedName>
</protein>
<dbReference type="AlphaFoldDB" id="A0AAE4MH56"/>
<feature type="transmembrane region" description="Helical" evidence="6">
    <location>
        <begin position="52"/>
        <end position="74"/>
    </location>
</feature>
<dbReference type="CDD" id="cd13128">
    <property type="entry name" value="MATE_Wzx_like"/>
    <property type="match status" value="1"/>
</dbReference>
<dbReference type="InterPro" id="IPR002797">
    <property type="entry name" value="Polysacc_synth"/>
</dbReference>
<feature type="transmembrane region" description="Helical" evidence="6">
    <location>
        <begin position="213"/>
        <end position="232"/>
    </location>
</feature>
<dbReference type="PANTHER" id="PTHR30250">
    <property type="entry name" value="PST FAMILY PREDICTED COLANIC ACID TRANSPORTER"/>
    <property type="match status" value="1"/>
</dbReference>
<feature type="transmembrane region" description="Helical" evidence="6">
    <location>
        <begin position="325"/>
        <end position="350"/>
    </location>
</feature>
<evidence type="ECO:0000256" key="6">
    <source>
        <dbReference type="SAM" id="Phobius"/>
    </source>
</evidence>
<evidence type="ECO:0000256" key="1">
    <source>
        <dbReference type="ARBA" id="ARBA00004651"/>
    </source>
</evidence>
<keyword evidence="5 6" id="KW-0472">Membrane</keyword>
<evidence type="ECO:0000313" key="7">
    <source>
        <dbReference type="EMBL" id="MDV0443847.1"/>
    </source>
</evidence>
<dbReference type="EMBL" id="JAWDKB010000004">
    <property type="protein sequence ID" value="MDV0443847.1"/>
    <property type="molecule type" value="Genomic_DNA"/>
</dbReference>
<reference evidence="7 8" key="1">
    <citation type="submission" date="2023-06" db="EMBL/GenBank/DDBJ databases">
        <title>Genome sequence of Methancorpusculaceae sp. Cs1.</title>
        <authorList>
            <person name="Protasov E."/>
            <person name="Platt K."/>
            <person name="Poehlein A."/>
            <person name="Daniel R."/>
            <person name="Brune A."/>
        </authorList>
    </citation>
    <scope>NUCLEOTIDE SEQUENCE [LARGE SCALE GENOMIC DNA]</scope>
    <source>
        <strain evidence="7 8">Cs1</strain>
    </source>
</reference>
<keyword evidence="2" id="KW-1003">Cell membrane</keyword>
<feature type="transmembrane region" description="Helical" evidence="6">
    <location>
        <begin position="449"/>
        <end position="467"/>
    </location>
</feature>
<accession>A0AAE4MH56</accession>
<feature type="transmembrane region" description="Helical" evidence="6">
    <location>
        <begin position="419"/>
        <end position="437"/>
    </location>
</feature>
<evidence type="ECO:0000313" key="8">
    <source>
        <dbReference type="Proteomes" id="UP001283212"/>
    </source>
</evidence>
<sequence length="490" mass="53494">MPPAIISRISEIPPIQRQSMIQISVTIAITLLGFLSTMLFTHLLGKDLMGVYFLFLAYFGIFNMIGDGGFGSAAVKRISEGKDQNEYLTAYATLRLILIIVSTLILLVIGPYFVDLEGYNMVMWIIIALAAAFFGHTITYGVYSLGHVGIWNLSTGINEISRISIQVIAVLLGYSVAGLFGGFVIGLILSGIACIKYFTFKPARFGFRHLQSLFTYSMWAFLITTGSVVLTYTDTIFIGYFMTNGDVGVYRVALQLTTIGTFITAAIASTLTPKFSNWSAKGDLTQIPGILTRSITYGLLLAVPTAAGGILLSERLLYFFYGADFAVGGTACAILLLLQIVNVFMVFFGTTLSAIDHARQSFYATASAALLNIVLNVALIPLIGIEGAAVASLISIILNAVLLRHFLKRYVPIRFEAKPIIHIIASALLMAAFIFIYKEFVPLTNVCNVLIPVAVGAVIYFVVLFKLDKGIHDEISGLVKQFGLPWPRWL</sequence>
<proteinExistence type="predicted"/>
<dbReference type="PANTHER" id="PTHR30250:SF11">
    <property type="entry name" value="O-ANTIGEN TRANSPORTER-RELATED"/>
    <property type="match status" value="1"/>
</dbReference>
<feature type="transmembrane region" description="Helical" evidence="6">
    <location>
        <begin position="20"/>
        <end position="40"/>
    </location>
</feature>
<comment type="subcellular location">
    <subcellularLocation>
        <location evidence="1">Cell membrane</location>
        <topology evidence="1">Multi-pass membrane protein</topology>
    </subcellularLocation>
</comment>
<dbReference type="GO" id="GO:0005886">
    <property type="term" value="C:plasma membrane"/>
    <property type="evidence" value="ECO:0007669"/>
    <property type="project" value="UniProtKB-SubCell"/>
</dbReference>
<feature type="transmembrane region" description="Helical" evidence="6">
    <location>
        <begin position="121"/>
        <end position="143"/>
    </location>
</feature>
<keyword evidence="8" id="KW-1185">Reference proteome</keyword>
<gene>
    <name evidence="7" type="primary">murJ</name>
    <name evidence="7" type="ORF">McpCs1_12300</name>
</gene>
<feature type="transmembrane region" description="Helical" evidence="6">
    <location>
        <begin position="252"/>
        <end position="273"/>
    </location>
</feature>
<keyword evidence="4 6" id="KW-1133">Transmembrane helix</keyword>
<evidence type="ECO:0000256" key="2">
    <source>
        <dbReference type="ARBA" id="ARBA00022475"/>
    </source>
</evidence>
<dbReference type="RefSeq" id="WP_338096356.1">
    <property type="nucleotide sequence ID" value="NZ_JAWDKB010000004.1"/>
</dbReference>
<organism evidence="7 8">
    <name type="scientific">Methanorbis rubei</name>
    <dbReference type="NCBI Taxonomy" id="3028300"/>
    <lineage>
        <taxon>Archaea</taxon>
        <taxon>Methanobacteriati</taxon>
        <taxon>Methanobacteriota</taxon>
        <taxon>Stenosarchaea group</taxon>
        <taxon>Methanomicrobia</taxon>
        <taxon>Methanomicrobiales</taxon>
        <taxon>Methanocorpusculaceae</taxon>
        <taxon>Methanorbis</taxon>
    </lineage>
</organism>